<evidence type="ECO:0000256" key="6">
    <source>
        <dbReference type="ARBA" id="ARBA00023163"/>
    </source>
</evidence>
<protein>
    <recommendedName>
        <fullName evidence="12">Homeobox domain-containing protein</fullName>
    </recommendedName>
</protein>
<feature type="domain" description="Homeobox" evidence="12">
    <location>
        <begin position="265"/>
        <end position="320"/>
    </location>
</feature>
<evidence type="ECO:0000256" key="10">
    <source>
        <dbReference type="RuleBase" id="RU000682"/>
    </source>
</evidence>
<reference evidence="13" key="1">
    <citation type="submission" date="2019-11" db="EMBL/GenBank/DDBJ databases">
        <authorList>
            <person name="Liu Y."/>
            <person name="Hou J."/>
            <person name="Li T.-Q."/>
            <person name="Guan C.-H."/>
            <person name="Wu X."/>
            <person name="Wu H.-Z."/>
            <person name="Ling F."/>
            <person name="Zhang R."/>
            <person name="Shi X.-G."/>
            <person name="Ren J.-P."/>
            <person name="Chen E.-F."/>
            <person name="Sun J.-M."/>
        </authorList>
    </citation>
    <scope>NUCLEOTIDE SEQUENCE</scope>
    <source>
        <strain evidence="13">Adult_tree_wgs_1</strain>
        <tissue evidence="13">Leaves</tissue>
    </source>
</reference>
<dbReference type="Gene3D" id="1.10.10.60">
    <property type="entry name" value="Homeodomain-like"/>
    <property type="match status" value="1"/>
</dbReference>
<evidence type="ECO:0000256" key="7">
    <source>
        <dbReference type="ARBA" id="ARBA00023242"/>
    </source>
</evidence>
<keyword evidence="4 9" id="KW-0238">DNA-binding</keyword>
<evidence type="ECO:0000256" key="11">
    <source>
        <dbReference type="SAM" id="MobiDB-lite"/>
    </source>
</evidence>
<proteinExistence type="inferred from homology"/>
<keyword evidence="14" id="KW-1185">Reference proteome</keyword>
<evidence type="ECO:0000256" key="3">
    <source>
        <dbReference type="ARBA" id="ARBA00023015"/>
    </source>
</evidence>
<comment type="subcellular location">
    <subcellularLocation>
        <location evidence="1 9 10">Nucleus</location>
    </subcellularLocation>
</comment>
<evidence type="ECO:0000256" key="2">
    <source>
        <dbReference type="ARBA" id="ARBA00022473"/>
    </source>
</evidence>
<dbReference type="GO" id="GO:0005634">
    <property type="term" value="C:nucleus"/>
    <property type="evidence" value="ECO:0007669"/>
    <property type="project" value="UniProtKB-SubCell"/>
</dbReference>
<dbReference type="InterPro" id="IPR009057">
    <property type="entry name" value="Homeodomain-like_sf"/>
</dbReference>
<keyword evidence="6" id="KW-0804">Transcription</keyword>
<comment type="similarity">
    <text evidence="8">Belongs to the WUS homeobox family.</text>
</comment>
<dbReference type="OrthoDB" id="1722885at2759"/>
<dbReference type="EMBL" id="WJXA01000004">
    <property type="protein sequence ID" value="KAF7145355.1"/>
    <property type="molecule type" value="Genomic_DNA"/>
</dbReference>
<evidence type="ECO:0000259" key="12">
    <source>
        <dbReference type="PROSITE" id="PS50071"/>
    </source>
</evidence>
<evidence type="ECO:0000256" key="4">
    <source>
        <dbReference type="ARBA" id="ARBA00023125"/>
    </source>
</evidence>
<dbReference type="InterPro" id="IPR044555">
    <property type="entry name" value="WUSCHEL-like"/>
</dbReference>
<keyword evidence="7 9" id="KW-0539">Nucleus</keyword>
<evidence type="ECO:0000256" key="1">
    <source>
        <dbReference type="ARBA" id="ARBA00004123"/>
    </source>
</evidence>
<feature type="compositionally biased region" description="Basic and acidic residues" evidence="11">
    <location>
        <begin position="200"/>
        <end position="214"/>
    </location>
</feature>
<dbReference type="GO" id="GO:0003677">
    <property type="term" value="F:DNA binding"/>
    <property type="evidence" value="ECO:0007669"/>
    <property type="project" value="UniProtKB-UniRule"/>
</dbReference>
<dbReference type="PANTHER" id="PTHR45940:SF13">
    <property type="entry name" value="WUSCHEL-RELATED HOMEOBOX 1"/>
    <property type="match status" value="1"/>
</dbReference>
<accession>A0A834H4Q1</accession>
<name>A0A834H4Q1_RHOSS</name>
<keyword evidence="3" id="KW-0805">Transcription regulation</keyword>
<gene>
    <name evidence="13" type="ORF">RHSIM_Rhsim04G0017000</name>
</gene>
<feature type="compositionally biased region" description="Polar residues" evidence="11">
    <location>
        <begin position="243"/>
        <end position="262"/>
    </location>
</feature>
<evidence type="ECO:0000313" key="14">
    <source>
        <dbReference type="Proteomes" id="UP000626092"/>
    </source>
</evidence>
<dbReference type="SMART" id="SM00389">
    <property type="entry name" value="HOX"/>
    <property type="match status" value="1"/>
</dbReference>
<evidence type="ECO:0000256" key="9">
    <source>
        <dbReference type="PROSITE-ProRule" id="PRU00108"/>
    </source>
</evidence>
<dbReference type="GO" id="GO:0099402">
    <property type="term" value="P:plant organ development"/>
    <property type="evidence" value="ECO:0007669"/>
    <property type="project" value="InterPro"/>
</dbReference>
<feature type="region of interest" description="Disordered" evidence="11">
    <location>
        <begin position="197"/>
        <end position="265"/>
    </location>
</feature>
<dbReference type="InterPro" id="IPR001356">
    <property type="entry name" value="HD"/>
</dbReference>
<evidence type="ECO:0000313" key="13">
    <source>
        <dbReference type="EMBL" id="KAF7145355.1"/>
    </source>
</evidence>
<dbReference type="SUPFAM" id="SSF46689">
    <property type="entry name" value="Homeodomain-like"/>
    <property type="match status" value="1"/>
</dbReference>
<feature type="DNA-binding region" description="Homeobox" evidence="9">
    <location>
        <begin position="267"/>
        <end position="321"/>
    </location>
</feature>
<dbReference type="PANTHER" id="PTHR45940">
    <property type="entry name" value="WUSCHEL-RELATED HOMEOBOX 1-RELATED"/>
    <property type="match status" value="1"/>
</dbReference>
<keyword evidence="2" id="KW-0217">Developmental protein</keyword>
<dbReference type="CDD" id="cd00086">
    <property type="entry name" value="homeodomain"/>
    <property type="match status" value="1"/>
</dbReference>
<dbReference type="PROSITE" id="PS50071">
    <property type="entry name" value="HOMEOBOX_2"/>
    <property type="match status" value="1"/>
</dbReference>
<organism evidence="13 14">
    <name type="scientific">Rhododendron simsii</name>
    <name type="common">Sims's rhododendron</name>
    <dbReference type="NCBI Taxonomy" id="118357"/>
    <lineage>
        <taxon>Eukaryota</taxon>
        <taxon>Viridiplantae</taxon>
        <taxon>Streptophyta</taxon>
        <taxon>Embryophyta</taxon>
        <taxon>Tracheophyta</taxon>
        <taxon>Spermatophyta</taxon>
        <taxon>Magnoliopsida</taxon>
        <taxon>eudicotyledons</taxon>
        <taxon>Gunneridae</taxon>
        <taxon>Pentapetalae</taxon>
        <taxon>asterids</taxon>
        <taxon>Ericales</taxon>
        <taxon>Ericaceae</taxon>
        <taxon>Ericoideae</taxon>
        <taxon>Rhodoreae</taxon>
        <taxon>Rhododendron</taxon>
    </lineage>
</organism>
<sequence>MSLSRILSRFPRIVSAQCRNSFVIPSRHHPLPVPSNQFHSLGESHYKVRAFYGLDKGRQSERFARCEIPLYSRSQGFAGNSESKKRQIQIWFCMELVNVPEESSKFPIMSLSRISSRFPRIVSAQRRNSIVSSSRHHPLPVPSNQFHSLGESHYKVPINRNFLDREWVVGGQVSQFHHSLPNAYAFQRFGFSSVPSPKNLKKEKSLPGDGRNRVENSGATAKASGDAEASQQREAPVSEAPIQDQSKQENNTAPLVTTSSKWKPTPEQLQALEDMFEGGTHTPTADEIKLIAGELRRFGKIEGKNVFYWFKTQRFRERQKLCREHRERLEREVPGS</sequence>
<comment type="caution">
    <text evidence="13">The sequence shown here is derived from an EMBL/GenBank/DDBJ whole genome shotgun (WGS) entry which is preliminary data.</text>
</comment>
<evidence type="ECO:0000256" key="5">
    <source>
        <dbReference type="ARBA" id="ARBA00023155"/>
    </source>
</evidence>
<evidence type="ECO:0000256" key="8">
    <source>
        <dbReference type="ARBA" id="ARBA00024040"/>
    </source>
</evidence>
<dbReference type="Pfam" id="PF00046">
    <property type="entry name" value="Homeodomain"/>
    <property type="match status" value="1"/>
</dbReference>
<dbReference type="Proteomes" id="UP000626092">
    <property type="component" value="Unassembled WGS sequence"/>
</dbReference>
<dbReference type="GO" id="GO:0003700">
    <property type="term" value="F:DNA-binding transcription factor activity"/>
    <property type="evidence" value="ECO:0007669"/>
    <property type="project" value="InterPro"/>
</dbReference>
<keyword evidence="5 9" id="KW-0371">Homeobox</keyword>
<dbReference type="AlphaFoldDB" id="A0A834H4Q1"/>